<accession>A0A841FR88</accession>
<comment type="caution">
    <text evidence="9">The sequence shown here is derived from an EMBL/GenBank/DDBJ whole genome shotgun (WGS) entry which is preliminary data.</text>
</comment>
<evidence type="ECO:0000256" key="1">
    <source>
        <dbReference type="ARBA" id="ARBA00004651"/>
    </source>
</evidence>
<dbReference type="Gene3D" id="1.20.1250.20">
    <property type="entry name" value="MFS general substrate transporter like domains"/>
    <property type="match status" value="1"/>
</dbReference>
<evidence type="ECO:0000256" key="2">
    <source>
        <dbReference type="ARBA" id="ARBA00022448"/>
    </source>
</evidence>
<dbReference type="InterPro" id="IPR004638">
    <property type="entry name" value="EmrB-like"/>
</dbReference>
<dbReference type="InterPro" id="IPR036259">
    <property type="entry name" value="MFS_trans_sf"/>
</dbReference>
<dbReference type="RefSeq" id="WP_203686736.1">
    <property type="nucleotide sequence ID" value="NZ_BONT01000075.1"/>
</dbReference>
<evidence type="ECO:0000256" key="4">
    <source>
        <dbReference type="ARBA" id="ARBA00022692"/>
    </source>
</evidence>
<keyword evidence="4 7" id="KW-0812">Transmembrane</keyword>
<feature type="transmembrane region" description="Helical" evidence="7">
    <location>
        <begin position="340"/>
        <end position="361"/>
    </location>
</feature>
<reference evidence="9 10" key="1">
    <citation type="submission" date="2020-08" db="EMBL/GenBank/DDBJ databases">
        <title>Genomic Encyclopedia of Type Strains, Phase IV (KMG-IV): sequencing the most valuable type-strain genomes for metagenomic binning, comparative biology and taxonomic classification.</title>
        <authorList>
            <person name="Goeker M."/>
        </authorList>
    </citation>
    <scope>NUCLEOTIDE SEQUENCE [LARGE SCALE GENOMIC DNA]</scope>
    <source>
        <strain evidence="9 10">YIM 65646</strain>
    </source>
</reference>
<organism evidence="9 10">
    <name type="scientific">Phytomonospora endophytica</name>
    <dbReference type="NCBI Taxonomy" id="714109"/>
    <lineage>
        <taxon>Bacteria</taxon>
        <taxon>Bacillati</taxon>
        <taxon>Actinomycetota</taxon>
        <taxon>Actinomycetes</taxon>
        <taxon>Micromonosporales</taxon>
        <taxon>Micromonosporaceae</taxon>
        <taxon>Phytomonospora</taxon>
    </lineage>
</organism>
<evidence type="ECO:0000313" key="9">
    <source>
        <dbReference type="EMBL" id="MBB6035797.1"/>
    </source>
</evidence>
<dbReference type="Gene3D" id="1.20.1720.10">
    <property type="entry name" value="Multidrug resistance protein D"/>
    <property type="match status" value="1"/>
</dbReference>
<keyword evidence="5 7" id="KW-1133">Transmembrane helix</keyword>
<keyword evidence="3" id="KW-1003">Cell membrane</keyword>
<feature type="transmembrane region" description="Helical" evidence="7">
    <location>
        <begin position="177"/>
        <end position="196"/>
    </location>
</feature>
<evidence type="ECO:0000259" key="8">
    <source>
        <dbReference type="PROSITE" id="PS50850"/>
    </source>
</evidence>
<keyword evidence="2" id="KW-0813">Transport</keyword>
<dbReference type="PROSITE" id="PS00216">
    <property type="entry name" value="SUGAR_TRANSPORT_1"/>
    <property type="match status" value="1"/>
</dbReference>
<dbReference type="CDD" id="cd17321">
    <property type="entry name" value="MFS_MMR_MDR_like"/>
    <property type="match status" value="1"/>
</dbReference>
<protein>
    <submittedName>
        <fullName evidence="9">EmrB/QacA subfamily drug resistance transporter</fullName>
    </submittedName>
</protein>
<dbReference type="Pfam" id="PF07690">
    <property type="entry name" value="MFS_1"/>
    <property type="match status" value="1"/>
</dbReference>
<dbReference type="GO" id="GO:0005886">
    <property type="term" value="C:plasma membrane"/>
    <property type="evidence" value="ECO:0007669"/>
    <property type="project" value="UniProtKB-SubCell"/>
</dbReference>
<dbReference type="InterPro" id="IPR011701">
    <property type="entry name" value="MFS"/>
</dbReference>
<sequence>MATAQHAKQAGERHPHRWLILSVIGLAQLMIVLDATVMNIALPSAQTELGFSNDSRQWIVTAYSLAFGSLLLLGGRLSDLFGRKLTFIVGLVGFALASALGGAANGFELLVLARALQGLFGALLAPAALSLLTTTFNDPKERGKAFGIFGAIAGAGGAIGLLLGGVLTEYLDWRWCLYVNLVFAVIALIGAMMFLVPGLHAAKPSLDIPGTIVVTAGLFCVVFGLSRAETRSWGSPAVWGFLTAGAVLLILFVFIERKVAHPLLPMRVVRDRDRGGAYIAVFISGAGMFGIFLFLTYYMQTTLDFSPVMTGVAFLPMVAGIMITAQVSTIVLLPRIGAKIPVTLGMVLAAAGLFWLTTIHVDSDYVSQVMPQLILCGLGMGLIIAPAMNVATAGVAELDAGVASAMVNTSQQVGGSIGTALLSTLANNAATDFVAGKQPTPQLLADAALKSYTTAFMWSAVIFVIGAVVCFLMLRSGKHEPGIDSPAMVH</sequence>
<feature type="transmembrane region" description="Helical" evidence="7">
    <location>
        <begin position="18"/>
        <end position="43"/>
    </location>
</feature>
<dbReference type="AlphaFoldDB" id="A0A841FR88"/>
<dbReference type="InterPro" id="IPR020846">
    <property type="entry name" value="MFS_dom"/>
</dbReference>
<name>A0A841FR88_9ACTN</name>
<keyword evidence="10" id="KW-1185">Reference proteome</keyword>
<dbReference type="PANTHER" id="PTHR42718:SF46">
    <property type="entry name" value="BLR6921 PROTEIN"/>
    <property type="match status" value="1"/>
</dbReference>
<feature type="transmembrane region" description="Helical" evidence="7">
    <location>
        <begin position="455"/>
        <end position="474"/>
    </location>
</feature>
<dbReference type="NCBIfam" id="TIGR00711">
    <property type="entry name" value="efflux_EmrB"/>
    <property type="match status" value="1"/>
</dbReference>
<dbReference type="Proteomes" id="UP000548476">
    <property type="component" value="Unassembled WGS sequence"/>
</dbReference>
<feature type="transmembrane region" description="Helical" evidence="7">
    <location>
        <begin position="237"/>
        <end position="255"/>
    </location>
</feature>
<feature type="transmembrane region" description="Helical" evidence="7">
    <location>
        <begin position="110"/>
        <end position="133"/>
    </location>
</feature>
<comment type="subcellular location">
    <subcellularLocation>
        <location evidence="1">Cell membrane</location>
        <topology evidence="1">Multi-pass membrane protein</topology>
    </subcellularLocation>
</comment>
<proteinExistence type="predicted"/>
<feature type="transmembrane region" description="Helical" evidence="7">
    <location>
        <begin position="145"/>
        <end position="165"/>
    </location>
</feature>
<evidence type="ECO:0000256" key="7">
    <source>
        <dbReference type="SAM" id="Phobius"/>
    </source>
</evidence>
<feature type="transmembrane region" description="Helical" evidence="7">
    <location>
        <begin position="311"/>
        <end position="333"/>
    </location>
</feature>
<feature type="transmembrane region" description="Helical" evidence="7">
    <location>
        <begin position="85"/>
        <end position="104"/>
    </location>
</feature>
<dbReference type="PANTHER" id="PTHR42718">
    <property type="entry name" value="MAJOR FACILITATOR SUPERFAMILY MULTIDRUG TRANSPORTER MFSC"/>
    <property type="match status" value="1"/>
</dbReference>
<dbReference type="InterPro" id="IPR005829">
    <property type="entry name" value="Sugar_transporter_CS"/>
</dbReference>
<feature type="transmembrane region" description="Helical" evidence="7">
    <location>
        <begin position="276"/>
        <end position="299"/>
    </location>
</feature>
<evidence type="ECO:0000256" key="3">
    <source>
        <dbReference type="ARBA" id="ARBA00022475"/>
    </source>
</evidence>
<evidence type="ECO:0000256" key="5">
    <source>
        <dbReference type="ARBA" id="ARBA00022989"/>
    </source>
</evidence>
<gene>
    <name evidence="9" type="ORF">HNR73_003661</name>
</gene>
<dbReference type="PROSITE" id="PS50850">
    <property type="entry name" value="MFS"/>
    <property type="match status" value="1"/>
</dbReference>
<dbReference type="SUPFAM" id="SSF103473">
    <property type="entry name" value="MFS general substrate transporter"/>
    <property type="match status" value="1"/>
</dbReference>
<feature type="transmembrane region" description="Helical" evidence="7">
    <location>
        <begin position="208"/>
        <end position="225"/>
    </location>
</feature>
<feature type="transmembrane region" description="Helical" evidence="7">
    <location>
        <begin position="55"/>
        <end position="73"/>
    </location>
</feature>
<keyword evidence="6 7" id="KW-0472">Membrane</keyword>
<evidence type="ECO:0000256" key="6">
    <source>
        <dbReference type="ARBA" id="ARBA00023136"/>
    </source>
</evidence>
<feature type="domain" description="Major facilitator superfamily (MFS) profile" evidence="8">
    <location>
        <begin position="20"/>
        <end position="478"/>
    </location>
</feature>
<dbReference type="GO" id="GO:0022857">
    <property type="term" value="F:transmembrane transporter activity"/>
    <property type="evidence" value="ECO:0007669"/>
    <property type="project" value="InterPro"/>
</dbReference>
<evidence type="ECO:0000313" key="10">
    <source>
        <dbReference type="Proteomes" id="UP000548476"/>
    </source>
</evidence>
<dbReference type="EMBL" id="JACHGT010000007">
    <property type="protein sequence ID" value="MBB6035797.1"/>
    <property type="molecule type" value="Genomic_DNA"/>
</dbReference>